<dbReference type="EMBL" id="CYYI01000013">
    <property type="protein sequence ID" value="CUO05846.1"/>
    <property type="molecule type" value="Genomic_DNA"/>
</dbReference>
<evidence type="ECO:0000313" key="2">
    <source>
        <dbReference type="EMBL" id="CUO05846.1"/>
    </source>
</evidence>
<dbReference type="InterPro" id="IPR001584">
    <property type="entry name" value="Integrase_cat-core"/>
</dbReference>
<dbReference type="Proteomes" id="UP000095647">
    <property type="component" value="Unassembled WGS sequence"/>
</dbReference>
<gene>
    <name evidence="2" type="ORF">ERS852382_01973</name>
</gene>
<dbReference type="GO" id="GO:0015074">
    <property type="term" value="P:DNA integration"/>
    <property type="evidence" value="ECO:0007669"/>
    <property type="project" value="InterPro"/>
</dbReference>
<sequence>MKTKSVYPEHWEERTRDEVLVLIDDYIRWYNHERIKQSLGWMSPVQYRQSQGMAA</sequence>
<evidence type="ECO:0000313" key="3">
    <source>
        <dbReference type="Proteomes" id="UP000095647"/>
    </source>
</evidence>
<evidence type="ECO:0000259" key="1">
    <source>
        <dbReference type="Pfam" id="PF13333"/>
    </source>
</evidence>
<accession>A0A174C2A3</accession>
<protein>
    <submittedName>
        <fullName evidence="2">Transposase</fullName>
    </submittedName>
</protein>
<name>A0A174C2A3_BIFAD</name>
<proteinExistence type="predicted"/>
<dbReference type="AlphaFoldDB" id="A0A174C2A3"/>
<dbReference type="InterPro" id="IPR012337">
    <property type="entry name" value="RNaseH-like_sf"/>
</dbReference>
<reference evidence="2 3" key="1">
    <citation type="submission" date="2015-09" db="EMBL/GenBank/DDBJ databases">
        <authorList>
            <consortium name="Pathogen Informatics"/>
        </authorList>
    </citation>
    <scope>NUCLEOTIDE SEQUENCE [LARGE SCALE GENOMIC DNA]</scope>
    <source>
        <strain evidence="2 3">2789STDY5608824</strain>
    </source>
</reference>
<dbReference type="SUPFAM" id="SSF53098">
    <property type="entry name" value="Ribonuclease H-like"/>
    <property type="match status" value="1"/>
</dbReference>
<organism evidence="2 3">
    <name type="scientific">Bifidobacterium adolescentis</name>
    <dbReference type="NCBI Taxonomy" id="1680"/>
    <lineage>
        <taxon>Bacteria</taxon>
        <taxon>Bacillati</taxon>
        <taxon>Actinomycetota</taxon>
        <taxon>Actinomycetes</taxon>
        <taxon>Bifidobacteriales</taxon>
        <taxon>Bifidobacteriaceae</taxon>
        <taxon>Bifidobacterium</taxon>
    </lineage>
</organism>
<dbReference type="Pfam" id="PF13333">
    <property type="entry name" value="rve_2"/>
    <property type="match status" value="1"/>
</dbReference>
<feature type="domain" description="Integrase catalytic" evidence="1">
    <location>
        <begin position="2"/>
        <end position="50"/>
    </location>
</feature>